<dbReference type="EMBL" id="GECZ01031954">
    <property type="protein sequence ID" value="JAS37815.1"/>
    <property type="molecule type" value="Transcribed_RNA"/>
</dbReference>
<evidence type="ECO:0000256" key="2">
    <source>
        <dbReference type="ARBA" id="ARBA00007232"/>
    </source>
</evidence>
<keyword evidence="5" id="KW-0496">Mitochondrion</keyword>
<evidence type="ECO:0000256" key="7">
    <source>
        <dbReference type="ARBA" id="ARBA00035181"/>
    </source>
</evidence>
<evidence type="ECO:0000256" key="3">
    <source>
        <dbReference type="ARBA" id="ARBA00022946"/>
    </source>
</evidence>
<dbReference type="InterPro" id="IPR034596">
    <property type="entry name" value="Ribosomal_mL52"/>
</dbReference>
<feature type="non-terminal residue" evidence="9">
    <location>
        <position position="103"/>
    </location>
</feature>
<name>A0A1B6EIS1_9HEMI</name>
<protein>
    <recommendedName>
        <fullName evidence="7">Large ribosomal subunit protein mL52</fullName>
    </recommendedName>
    <alternativeName>
        <fullName evidence="8">39S ribosomal protein L52, mitochondrial</fullName>
    </alternativeName>
</protein>
<proteinExistence type="inferred from homology"/>
<dbReference type="PANTHER" id="PTHR34090:SF1">
    <property type="entry name" value="LARGE RIBOSOMAL SUBUNIT PROTEIN ML52"/>
    <property type="match status" value="1"/>
</dbReference>
<dbReference type="GO" id="GO:0003735">
    <property type="term" value="F:structural constituent of ribosome"/>
    <property type="evidence" value="ECO:0007669"/>
    <property type="project" value="InterPro"/>
</dbReference>
<accession>A0A1B6EIS1</accession>
<feature type="non-terminal residue" evidence="9">
    <location>
        <position position="1"/>
    </location>
</feature>
<sequence>SFCRTSKRFMHFHGIPDIENAWRKKMKLPRLPNAYGPLTDLADYSFVDKRPTPYGVGQKRRIMKNREIAEKIIQLTKEVDFAVERHKNNEDLKKQERERILNS</sequence>
<dbReference type="Pfam" id="PF18699">
    <property type="entry name" value="MRPL52"/>
    <property type="match status" value="1"/>
</dbReference>
<evidence type="ECO:0000256" key="8">
    <source>
        <dbReference type="ARBA" id="ARBA00035425"/>
    </source>
</evidence>
<dbReference type="PANTHER" id="PTHR34090">
    <property type="entry name" value="39S RIBOSOMAL PROTEIN L52, MITOCHONDRIAL"/>
    <property type="match status" value="1"/>
</dbReference>
<keyword evidence="6" id="KW-0687">Ribonucleoprotein</keyword>
<comment type="similarity">
    <text evidence="2">Belongs to the mitochondrion-specific ribosomal protein mL52 family.</text>
</comment>
<dbReference type="AlphaFoldDB" id="A0A1B6EIS1"/>
<gene>
    <name evidence="9" type="ORF">g.47250</name>
</gene>
<evidence type="ECO:0000256" key="6">
    <source>
        <dbReference type="ARBA" id="ARBA00023274"/>
    </source>
</evidence>
<evidence type="ECO:0000256" key="4">
    <source>
        <dbReference type="ARBA" id="ARBA00022980"/>
    </source>
</evidence>
<keyword evidence="3" id="KW-0809">Transit peptide</keyword>
<dbReference type="GO" id="GO:0032543">
    <property type="term" value="P:mitochondrial translation"/>
    <property type="evidence" value="ECO:0007669"/>
    <property type="project" value="InterPro"/>
</dbReference>
<comment type="subcellular location">
    <subcellularLocation>
        <location evidence="1">Mitochondrion</location>
    </subcellularLocation>
</comment>
<organism evidence="9">
    <name type="scientific">Cuerna arida</name>
    <dbReference type="NCBI Taxonomy" id="1464854"/>
    <lineage>
        <taxon>Eukaryota</taxon>
        <taxon>Metazoa</taxon>
        <taxon>Ecdysozoa</taxon>
        <taxon>Arthropoda</taxon>
        <taxon>Hexapoda</taxon>
        <taxon>Insecta</taxon>
        <taxon>Pterygota</taxon>
        <taxon>Neoptera</taxon>
        <taxon>Paraneoptera</taxon>
        <taxon>Hemiptera</taxon>
        <taxon>Auchenorrhyncha</taxon>
        <taxon>Membracoidea</taxon>
        <taxon>Cicadellidae</taxon>
        <taxon>Cicadellinae</taxon>
        <taxon>Proconiini</taxon>
        <taxon>Cuerna</taxon>
    </lineage>
</organism>
<reference evidence="9" key="1">
    <citation type="submission" date="2015-11" db="EMBL/GenBank/DDBJ databases">
        <title>De novo transcriptome assembly of four potential Pierce s Disease insect vectors from Arizona vineyards.</title>
        <authorList>
            <person name="Tassone E.E."/>
        </authorList>
    </citation>
    <scope>NUCLEOTIDE SEQUENCE</scope>
</reference>
<evidence type="ECO:0000256" key="1">
    <source>
        <dbReference type="ARBA" id="ARBA00004173"/>
    </source>
</evidence>
<evidence type="ECO:0000256" key="5">
    <source>
        <dbReference type="ARBA" id="ARBA00023128"/>
    </source>
</evidence>
<dbReference type="GO" id="GO:0005762">
    <property type="term" value="C:mitochondrial large ribosomal subunit"/>
    <property type="evidence" value="ECO:0007669"/>
    <property type="project" value="InterPro"/>
</dbReference>
<evidence type="ECO:0000313" key="9">
    <source>
        <dbReference type="EMBL" id="JAS37815.1"/>
    </source>
</evidence>
<keyword evidence="4" id="KW-0689">Ribosomal protein</keyword>